<organism evidence="18 19">
    <name type="scientific">Anopheles melas</name>
    <dbReference type="NCBI Taxonomy" id="34690"/>
    <lineage>
        <taxon>Eukaryota</taxon>
        <taxon>Metazoa</taxon>
        <taxon>Ecdysozoa</taxon>
        <taxon>Arthropoda</taxon>
        <taxon>Hexapoda</taxon>
        <taxon>Insecta</taxon>
        <taxon>Pterygota</taxon>
        <taxon>Neoptera</taxon>
        <taxon>Endopterygota</taxon>
        <taxon>Diptera</taxon>
        <taxon>Nematocera</taxon>
        <taxon>Culicoidea</taxon>
        <taxon>Culicidae</taxon>
        <taxon>Anophelinae</taxon>
        <taxon>Anopheles</taxon>
    </lineage>
</organism>
<evidence type="ECO:0000256" key="7">
    <source>
        <dbReference type="ARBA" id="ARBA00093203"/>
    </source>
</evidence>
<reference evidence="19" key="1">
    <citation type="submission" date="2014-01" db="EMBL/GenBank/DDBJ databases">
        <title>The Genome Sequence of Anopheles melas CM1001059_A (V2).</title>
        <authorList>
            <consortium name="The Broad Institute Genomics Platform"/>
            <person name="Neafsey D.E."/>
            <person name="Besansky N."/>
            <person name="Howell P."/>
            <person name="Walton C."/>
            <person name="Young S.K."/>
            <person name="Zeng Q."/>
            <person name="Gargeya S."/>
            <person name="Fitzgerald M."/>
            <person name="Haas B."/>
            <person name="Abouelleil A."/>
            <person name="Allen A.W."/>
            <person name="Alvarado L."/>
            <person name="Arachchi H.M."/>
            <person name="Berlin A.M."/>
            <person name="Chapman S.B."/>
            <person name="Gainer-Dewar J."/>
            <person name="Goldberg J."/>
            <person name="Griggs A."/>
            <person name="Gujja S."/>
            <person name="Hansen M."/>
            <person name="Howarth C."/>
            <person name="Imamovic A."/>
            <person name="Ireland A."/>
            <person name="Larimer J."/>
            <person name="McCowan C."/>
            <person name="Murphy C."/>
            <person name="Pearson M."/>
            <person name="Poon T.W."/>
            <person name="Priest M."/>
            <person name="Roberts A."/>
            <person name="Saif S."/>
            <person name="Shea T."/>
            <person name="Sisk P."/>
            <person name="Sykes S."/>
            <person name="Wortman J."/>
            <person name="Nusbaum C."/>
            <person name="Birren B."/>
        </authorList>
    </citation>
    <scope>NUCLEOTIDE SEQUENCE [LARGE SCALE GENOMIC DNA]</scope>
    <source>
        <strain evidence="19">CM1001059</strain>
    </source>
</reference>
<evidence type="ECO:0000256" key="10">
    <source>
        <dbReference type="ARBA" id="ARBA00093248"/>
    </source>
</evidence>
<protein>
    <recommendedName>
        <fullName evidence="3">Ketimine reductase mu-crystallin</fullName>
        <ecNumber evidence="16">1.5.1.1</ecNumber>
        <ecNumber evidence="2">1.5.1.25</ecNumber>
    </recommendedName>
    <alternativeName>
        <fullName evidence="17">1-piperideine-2-carboxylate/1-pyrroline-2-carboxylate reductase</fullName>
    </alternativeName>
    <alternativeName>
        <fullName evidence="4">NADP-regulated thyroid-hormone-binding protein</fullName>
    </alternativeName>
</protein>
<evidence type="ECO:0000256" key="12">
    <source>
        <dbReference type="ARBA" id="ARBA00093263"/>
    </source>
</evidence>
<dbReference type="GO" id="GO:0005737">
    <property type="term" value="C:cytoplasm"/>
    <property type="evidence" value="ECO:0007669"/>
    <property type="project" value="TreeGrafter"/>
</dbReference>
<dbReference type="PANTHER" id="PTHR13812">
    <property type="entry name" value="KETIMINE REDUCTASE MU-CRYSTALLIN"/>
    <property type="match status" value="1"/>
</dbReference>
<keyword evidence="19" id="KW-1185">Reference proteome</keyword>
<proteinExistence type="inferred from homology"/>
<comment type="catalytic activity">
    <reaction evidence="7">
        <text>L-proline + NADP(+) = 1-pyrroline-2-carboxylate + NADPH + H(+)</text>
        <dbReference type="Rhea" id="RHEA:20317"/>
        <dbReference type="ChEBI" id="CHEBI:15378"/>
        <dbReference type="ChEBI" id="CHEBI:39785"/>
        <dbReference type="ChEBI" id="CHEBI:57783"/>
        <dbReference type="ChEBI" id="CHEBI:58349"/>
        <dbReference type="ChEBI" id="CHEBI:60039"/>
        <dbReference type="EC" id="1.5.1.1"/>
    </reaction>
    <physiologicalReaction direction="right-to-left" evidence="7">
        <dbReference type="Rhea" id="RHEA:20319"/>
    </physiologicalReaction>
</comment>
<evidence type="ECO:0000256" key="4">
    <source>
        <dbReference type="ARBA" id="ARBA00033420"/>
    </source>
</evidence>
<evidence type="ECO:0000256" key="17">
    <source>
        <dbReference type="ARBA" id="ARBA00093650"/>
    </source>
</evidence>
<evidence type="ECO:0000256" key="6">
    <source>
        <dbReference type="ARBA" id="ARBA00093197"/>
    </source>
</evidence>
<dbReference type="AlphaFoldDB" id="A0A182UIN5"/>
<evidence type="ECO:0000256" key="14">
    <source>
        <dbReference type="ARBA" id="ARBA00093273"/>
    </source>
</evidence>
<evidence type="ECO:0000256" key="9">
    <source>
        <dbReference type="ARBA" id="ARBA00093227"/>
    </source>
</evidence>
<comment type="catalytic activity">
    <reaction evidence="6">
        <text>Delta(2)-thiazoline-2-carboxylate + NADPH + 2 H(+) = L-thiazolidine-2-carboxylate + NADP(+)</text>
        <dbReference type="Rhea" id="RHEA:68072"/>
        <dbReference type="ChEBI" id="CHEBI:15378"/>
        <dbReference type="ChEBI" id="CHEBI:57783"/>
        <dbReference type="ChEBI" id="CHEBI:58349"/>
        <dbReference type="ChEBI" id="CHEBI:176895"/>
        <dbReference type="ChEBI" id="CHEBI:176896"/>
    </reaction>
    <physiologicalReaction direction="left-to-right" evidence="6">
        <dbReference type="Rhea" id="RHEA:68073"/>
    </physiologicalReaction>
</comment>
<evidence type="ECO:0000256" key="3">
    <source>
        <dbReference type="ARBA" id="ARBA00015173"/>
    </source>
</evidence>
<dbReference type="FunFam" id="3.30.1780.10:FF:000009">
    <property type="entry name" value="Ornithine cyclodeaminase/mu-crystallin family protein"/>
    <property type="match status" value="1"/>
</dbReference>
<comment type="catalytic activity">
    <reaction evidence="5">
        <text>L-pipecolate + NAD(+) = Delta(1)-piperideine-2-carboxylate + NADH + H(+)</text>
        <dbReference type="Rhea" id="RHEA:30807"/>
        <dbReference type="ChEBI" id="CHEBI:15378"/>
        <dbReference type="ChEBI" id="CHEBI:57540"/>
        <dbReference type="ChEBI" id="CHEBI:57945"/>
        <dbReference type="ChEBI" id="CHEBI:61185"/>
        <dbReference type="ChEBI" id="CHEBI:77631"/>
        <dbReference type="EC" id="1.5.1.1"/>
    </reaction>
    <physiologicalReaction direction="right-to-left" evidence="5">
        <dbReference type="Rhea" id="RHEA:30809"/>
    </physiologicalReaction>
</comment>
<dbReference type="GO" id="GO:0042562">
    <property type="term" value="F:hormone binding"/>
    <property type="evidence" value="ECO:0007669"/>
    <property type="project" value="TreeGrafter"/>
</dbReference>
<comment type="catalytic activity">
    <reaction evidence="8">
        <text>(3R)-1,4-thiomorpholine-3-carboxylate + NAD(+) = 3,4-dehydrothiomorpholine-3-carboxylate + NADH + 2 H(+)</text>
        <dbReference type="Rhea" id="RHEA:12504"/>
        <dbReference type="ChEBI" id="CHEBI:15378"/>
        <dbReference type="ChEBI" id="CHEBI:57540"/>
        <dbReference type="ChEBI" id="CHEBI:57945"/>
        <dbReference type="ChEBI" id="CHEBI:58517"/>
        <dbReference type="ChEBI" id="CHEBI:176873"/>
        <dbReference type="EC" id="1.5.1.25"/>
    </reaction>
    <physiologicalReaction direction="right-to-left" evidence="8">
        <dbReference type="Rhea" id="RHEA:12506"/>
    </physiologicalReaction>
</comment>
<dbReference type="InterPro" id="IPR036291">
    <property type="entry name" value="NAD(P)-bd_dom_sf"/>
</dbReference>
<evidence type="ECO:0000256" key="16">
    <source>
        <dbReference type="ARBA" id="ARBA00093598"/>
    </source>
</evidence>
<dbReference type="SUPFAM" id="SSF51735">
    <property type="entry name" value="NAD(P)-binding Rossmann-fold domains"/>
    <property type="match status" value="1"/>
</dbReference>
<evidence type="ECO:0000313" key="18">
    <source>
        <dbReference type="EnsemblMetazoa" id="AMEC021099-PA"/>
    </source>
</evidence>
<comment type="subunit">
    <text evidence="15">Homodimer. Binds the thyroid hormone triiodothyronine (T3); T3 binding inhibits enzymatic activity.</text>
</comment>
<reference evidence="18" key="2">
    <citation type="submission" date="2020-05" db="UniProtKB">
        <authorList>
            <consortium name="EnsemblMetazoa"/>
        </authorList>
    </citation>
    <scope>IDENTIFICATION</scope>
    <source>
        <strain evidence="18">CM1001059</strain>
    </source>
</reference>
<evidence type="ECO:0000313" key="19">
    <source>
        <dbReference type="Proteomes" id="UP000075902"/>
    </source>
</evidence>
<comment type="catalytic activity">
    <reaction evidence="9">
        <text>(S)-cystathionine ketimine + NADPH + 2 H(+) = (3R,5S)-2,3,5,6,7-pentahydro-1,4-thiazepine-3,5-dicarboxylate + NADP(+)</text>
        <dbReference type="Rhea" id="RHEA:68036"/>
        <dbReference type="ChEBI" id="CHEBI:15378"/>
        <dbReference type="ChEBI" id="CHEBI:57783"/>
        <dbReference type="ChEBI" id="CHEBI:58349"/>
        <dbReference type="ChEBI" id="CHEBI:176808"/>
        <dbReference type="ChEBI" id="CHEBI:176810"/>
    </reaction>
    <physiologicalReaction direction="left-to-right" evidence="9">
        <dbReference type="Rhea" id="RHEA:68037"/>
    </physiologicalReaction>
</comment>
<comment type="catalytic activity">
    <reaction evidence="14">
        <text>L-pipecolate + NADP(+) = Delta(1)-piperideine-2-carboxylate + NADPH + H(+)</text>
        <dbReference type="Rhea" id="RHEA:12524"/>
        <dbReference type="ChEBI" id="CHEBI:15378"/>
        <dbReference type="ChEBI" id="CHEBI:57783"/>
        <dbReference type="ChEBI" id="CHEBI:58349"/>
        <dbReference type="ChEBI" id="CHEBI:61185"/>
        <dbReference type="ChEBI" id="CHEBI:77631"/>
        <dbReference type="EC" id="1.5.1.1"/>
    </reaction>
    <physiologicalReaction direction="right-to-left" evidence="14">
        <dbReference type="Rhea" id="RHEA:12526"/>
    </physiologicalReaction>
</comment>
<dbReference type="Gene3D" id="3.40.50.720">
    <property type="entry name" value="NAD(P)-binding Rossmann-like Domain"/>
    <property type="match status" value="1"/>
</dbReference>
<evidence type="ECO:0000256" key="1">
    <source>
        <dbReference type="ARBA" id="ARBA00008903"/>
    </source>
</evidence>
<comment type="catalytic activity">
    <reaction evidence="10">
        <text>(R)-lanthionine ketimine + NADPH + 2 H(+) = (3R,5R)-1,4-thiomorpholine-3,5-dicarboxylate + NADP(+)</text>
        <dbReference type="Rhea" id="RHEA:68040"/>
        <dbReference type="ChEBI" id="CHEBI:15378"/>
        <dbReference type="ChEBI" id="CHEBI:57783"/>
        <dbReference type="ChEBI" id="CHEBI:58349"/>
        <dbReference type="ChEBI" id="CHEBI:176891"/>
        <dbReference type="ChEBI" id="CHEBI:176892"/>
    </reaction>
    <physiologicalReaction direction="left-to-right" evidence="10">
        <dbReference type="Rhea" id="RHEA:68041"/>
    </physiologicalReaction>
</comment>
<dbReference type="EC" id="1.5.1.1" evidence="16"/>
<comment type="catalytic activity">
    <reaction evidence="12">
        <text>(3R)-1,4-thiomorpholine-3-carboxylate + NADP(+) = 3,4-dehydrothiomorpholine-3-carboxylate + NADPH + 2 H(+)</text>
        <dbReference type="Rhea" id="RHEA:12500"/>
        <dbReference type="ChEBI" id="CHEBI:15378"/>
        <dbReference type="ChEBI" id="CHEBI:57783"/>
        <dbReference type="ChEBI" id="CHEBI:58349"/>
        <dbReference type="ChEBI" id="CHEBI:58517"/>
        <dbReference type="ChEBI" id="CHEBI:176873"/>
        <dbReference type="EC" id="1.5.1.25"/>
    </reaction>
    <physiologicalReaction direction="right-to-left" evidence="12">
        <dbReference type="Rhea" id="RHEA:12502"/>
    </physiologicalReaction>
</comment>
<dbReference type="GO" id="GO:0047127">
    <property type="term" value="F:thiomorpholine-carboxylate dehydrogenase activity"/>
    <property type="evidence" value="ECO:0007669"/>
    <property type="project" value="UniProtKB-EC"/>
</dbReference>
<accession>A0A182UIN5</accession>
<dbReference type="GO" id="GO:0050241">
    <property type="term" value="F:pyrroline-2-carboxylate reductase activity"/>
    <property type="evidence" value="ECO:0007669"/>
    <property type="project" value="UniProtKB-EC"/>
</dbReference>
<comment type="catalytic activity">
    <reaction evidence="13">
        <text>L-proline + NAD(+) = 1-pyrroline-2-carboxylate + NADH + H(+)</text>
        <dbReference type="Rhea" id="RHEA:20321"/>
        <dbReference type="ChEBI" id="CHEBI:15378"/>
        <dbReference type="ChEBI" id="CHEBI:39785"/>
        <dbReference type="ChEBI" id="CHEBI:57540"/>
        <dbReference type="ChEBI" id="CHEBI:57945"/>
        <dbReference type="ChEBI" id="CHEBI:60039"/>
        <dbReference type="EC" id="1.5.1.1"/>
    </reaction>
    <physiologicalReaction direction="right-to-left" evidence="13">
        <dbReference type="Rhea" id="RHEA:20323"/>
    </physiologicalReaction>
</comment>
<dbReference type="InterPro" id="IPR003462">
    <property type="entry name" value="ODC_Mu_crystall"/>
</dbReference>
<dbReference type="EC" id="1.5.1.25" evidence="2"/>
<dbReference type="EnsemblMetazoa" id="AMEC021099-RA">
    <property type="protein sequence ID" value="AMEC021099-PA"/>
    <property type="gene ID" value="AMEC021099"/>
</dbReference>
<comment type="catalytic activity">
    <reaction evidence="11">
        <text>(S)-cystathionine ketimine + NADH + 2 H(+) = (3R,5S)-2,3,5,6,7-pentahydro-1,4-thiazepine-3,5-dicarboxylate + NAD(+)</text>
        <dbReference type="Rhea" id="RHEA:68032"/>
        <dbReference type="ChEBI" id="CHEBI:15378"/>
        <dbReference type="ChEBI" id="CHEBI:57540"/>
        <dbReference type="ChEBI" id="CHEBI:57945"/>
        <dbReference type="ChEBI" id="CHEBI:176808"/>
        <dbReference type="ChEBI" id="CHEBI:176810"/>
    </reaction>
    <physiologicalReaction direction="left-to-right" evidence="11">
        <dbReference type="Rhea" id="RHEA:68033"/>
    </physiologicalReaction>
</comment>
<dbReference type="Proteomes" id="UP000075902">
    <property type="component" value="Unassembled WGS sequence"/>
</dbReference>
<dbReference type="Gene3D" id="3.30.1780.10">
    <property type="entry name" value="ornithine cyclodeaminase, domain 1"/>
    <property type="match status" value="1"/>
</dbReference>
<dbReference type="Pfam" id="PF02423">
    <property type="entry name" value="OCD_Mu_crystall"/>
    <property type="match status" value="1"/>
</dbReference>
<evidence type="ECO:0000256" key="8">
    <source>
        <dbReference type="ARBA" id="ARBA00093226"/>
    </source>
</evidence>
<dbReference type="STRING" id="34690.A0A182UIN5"/>
<evidence type="ECO:0000256" key="13">
    <source>
        <dbReference type="ARBA" id="ARBA00093264"/>
    </source>
</evidence>
<dbReference type="FunFam" id="3.40.50.720:FF:000909">
    <property type="entry name" value="Ornithine cyclodeaminase"/>
    <property type="match status" value="1"/>
</dbReference>
<evidence type="ECO:0000256" key="15">
    <source>
        <dbReference type="ARBA" id="ARBA00093567"/>
    </source>
</evidence>
<dbReference type="InterPro" id="IPR023401">
    <property type="entry name" value="ODC_N"/>
</dbReference>
<dbReference type="VEuPathDB" id="VectorBase:AMEC021099"/>
<sequence length="723" mass="79630">MSKHAATNTRSRPVFIDEDQVKQLLDWNEARYAIEQSFVSVSNQARDPVARFADQPVSSQPARTFVQAEGGVLLCMPGFVGQHRLASGSSDRASTLACKLITSFRKNASIGLPSINGEVFVFNSTTGKLEAIVEANHLTGIRTATASLVATDHLFLRPARARSADGTVSIQLGIVGCGFQGMMHALGFVRTQAALARVRVIRLWNRTPGRATQLKEILTEEAKKTGSNYSVFVCDTVEDCCRDCDVIVTATGSSEPLVYRSFLKPNVHINAVGAGEFHHAELAQDVYDECQVYIDHQEGARKELATLRSNIVGEVGEVILRENRPQEESLLPKPGGISVFQSLGMATEDKALLVPVDLVPADALLRRPDAPLARGTRLRVVALVARQTQRLRRPLVHHVLLPGQRSIAVVAAEVAHMERGPLSRRVLLREDQLVARGTARYSQHCRQITPTVNGPTVIEVHQIGQQLSAPVALEALRVPDRPVAAACPVHLYRDLADRDRLRTAGTVVRRHGNRIPYGLLCRLDTALLATTAQCQRFHRSEQLGVRWTNGDGPEPGIVTSGRYNRGTAVTIWHRFTHRTFHVVRSLRSVCGVGRGTAGRSRCTNALRRLLHDRAVLHQTSRIATNAHHRALSDAVRFDLLHVIAQLAGLVRRQVMAQVRVEIVRGHLILELLFALLGRLAAHDRDVLLAERAHVVRGQLGRYVRWDPGQLHRLIGGKLGDANI</sequence>
<comment type="similarity">
    <text evidence="1">Belongs to the ornithine cyclodeaminase/mu-crystallin family.</text>
</comment>
<evidence type="ECO:0000256" key="11">
    <source>
        <dbReference type="ARBA" id="ARBA00093250"/>
    </source>
</evidence>
<evidence type="ECO:0000256" key="2">
    <source>
        <dbReference type="ARBA" id="ARBA00012883"/>
    </source>
</evidence>
<evidence type="ECO:0000256" key="5">
    <source>
        <dbReference type="ARBA" id="ARBA00093190"/>
    </source>
</evidence>
<name>A0A182UIN5_9DIPT</name>
<dbReference type="PANTHER" id="PTHR13812:SF19">
    <property type="entry name" value="KETIMINE REDUCTASE MU-CRYSTALLIN"/>
    <property type="match status" value="1"/>
</dbReference>